<feature type="compositionally biased region" description="Acidic residues" evidence="5">
    <location>
        <begin position="235"/>
        <end position="249"/>
    </location>
</feature>
<dbReference type="GO" id="GO:0010605">
    <property type="term" value="P:negative regulation of macromolecule metabolic process"/>
    <property type="evidence" value="ECO:0007669"/>
    <property type="project" value="UniProtKB-ARBA"/>
</dbReference>
<evidence type="ECO:0000313" key="9">
    <source>
        <dbReference type="Proteomes" id="UP000182658"/>
    </source>
</evidence>
<dbReference type="InterPro" id="IPR054708">
    <property type="entry name" value="MTPAP-like_central"/>
</dbReference>
<feature type="region of interest" description="Disordered" evidence="5">
    <location>
        <begin position="1"/>
        <end position="197"/>
    </location>
</feature>
<dbReference type="InterPro" id="IPR002058">
    <property type="entry name" value="PAP_assoc"/>
</dbReference>
<dbReference type="InParanoid" id="A0A1J7JAY3"/>
<feature type="domain" description="PAP-associated" evidence="6">
    <location>
        <begin position="699"/>
        <end position="754"/>
    </location>
</feature>
<feature type="compositionally biased region" description="Acidic residues" evidence="5">
    <location>
        <begin position="330"/>
        <end position="344"/>
    </location>
</feature>
<accession>A0A1J7JAY3</accession>
<dbReference type="CDD" id="cd05402">
    <property type="entry name" value="NT_PAP_TUTase"/>
    <property type="match status" value="1"/>
</dbReference>
<dbReference type="PANTHER" id="PTHR23092">
    <property type="entry name" value="POLY(A) RNA POLYMERASE"/>
    <property type="match status" value="1"/>
</dbReference>
<dbReference type="InterPro" id="IPR043519">
    <property type="entry name" value="NT_sf"/>
</dbReference>
<feature type="compositionally biased region" description="Basic and acidic residues" evidence="5">
    <location>
        <begin position="345"/>
        <end position="360"/>
    </location>
</feature>
<feature type="compositionally biased region" description="Pro residues" evidence="5">
    <location>
        <begin position="102"/>
        <end position="116"/>
    </location>
</feature>
<evidence type="ECO:0000256" key="1">
    <source>
        <dbReference type="ARBA" id="ARBA00008593"/>
    </source>
</evidence>
<feature type="region of interest" description="Disordered" evidence="5">
    <location>
        <begin position="230"/>
        <end position="300"/>
    </location>
</feature>
<comment type="similarity">
    <text evidence="1">Belongs to the DNA polymerase type-B-like family.</text>
</comment>
<sequence>MSQGSRYPPYGGDGRRDYDSYAGRRDNNRDRDRDRDRDRNGRDRHNDRRASPPRGSGGSSGGGGDSYRPPSYSHRDNYYNSQDTRRNASGFDSWAPGTNGFNPPPPSYSQPPPPVSLPRDAPRPPQGDFSFRVEKPAGVQESYDSYRPNTGSGQQFGQNGSLQLPARPPGGSYQSNYKGHPSNRRGRGRGGRGGGFVRFKAADRPMLNPLHNAGPEQFFFDAEAGATYRPLSDLSDSDEAEMDISEGEGDATASQEPSSKRARLGLQKSASDDSVPKWSNPDPYTALPPPDAAGKQRKDVVQLIRKARVVEAKESKASIPAEAADFIPCDFDDSDDENDSEVEVIDVRPVHREPVRREKGPGVPSAPTGPRSVRRPSQQSLDPAKAPGPDLTDSARPTPANLSSLPPQPVQQNHQSNQLVPNTQPAPGRSSEDALGSRKRTHDDVIKLPAHAKLKKATKMPVQGRLVREWNIVKGEDPSPWLVTDHSESTNIGNWLHKEIVDFYDHIKPQDFEERIRGQLVEQLKVLCRAHYRDAEVYPFGSFPSGLYLPTGDMDLVLCSDGVFDGDRAKYNSKRALWAFRDMLVHSGLAEYPMTIEVIQGARVPLVKFIENRTGLKVDVSFENLTGINAIKTFLAWKEQYPAMPVLVTLVKHFLAMRGLNEPVNGGIGGFSVICLVVSMLQHMPDIQSRSQNGEHYYGDLLMAFFDLYGNKFNYQTTAISLNPPAYVPKNLVSSFTYKSTDRLSIIDPNNSSNDISGGSANFVTICALFAEAHRDLCKRMADLAKADKTAKRGASILEVLFAGNYSTFRLQREHLAKLAERGLGPQPVARKAAKRSPW</sequence>
<gene>
    <name evidence="8" type="ORF">CONLIGDRAFT_104829</name>
</gene>
<dbReference type="Proteomes" id="UP000182658">
    <property type="component" value="Unassembled WGS sequence"/>
</dbReference>
<evidence type="ECO:0000256" key="4">
    <source>
        <dbReference type="ARBA" id="ARBA00022842"/>
    </source>
</evidence>
<feature type="compositionally biased region" description="Polar residues" evidence="5">
    <location>
        <begin position="400"/>
        <end position="425"/>
    </location>
</feature>
<dbReference type="Pfam" id="PF22600">
    <property type="entry name" value="MTPAP-like_central"/>
    <property type="match status" value="1"/>
</dbReference>
<dbReference type="OrthoDB" id="273917at2759"/>
<feature type="region of interest" description="Disordered" evidence="5">
    <location>
        <begin position="312"/>
        <end position="441"/>
    </location>
</feature>
<feature type="compositionally biased region" description="Basic and acidic residues" evidence="5">
    <location>
        <begin position="13"/>
        <end position="50"/>
    </location>
</feature>
<keyword evidence="4" id="KW-0460">Magnesium</keyword>
<dbReference type="STRING" id="1408157.A0A1J7JAY3"/>
<feature type="compositionally biased region" description="Basic residues" evidence="5">
    <location>
        <begin position="181"/>
        <end position="190"/>
    </location>
</feature>
<dbReference type="GO" id="GO:0003729">
    <property type="term" value="F:mRNA binding"/>
    <property type="evidence" value="ECO:0007669"/>
    <property type="project" value="TreeGrafter"/>
</dbReference>
<proteinExistence type="inferred from homology"/>
<organism evidence="8 9">
    <name type="scientific">Coniochaeta ligniaria NRRL 30616</name>
    <dbReference type="NCBI Taxonomy" id="1408157"/>
    <lineage>
        <taxon>Eukaryota</taxon>
        <taxon>Fungi</taxon>
        <taxon>Dikarya</taxon>
        <taxon>Ascomycota</taxon>
        <taxon>Pezizomycotina</taxon>
        <taxon>Sordariomycetes</taxon>
        <taxon>Sordariomycetidae</taxon>
        <taxon>Coniochaetales</taxon>
        <taxon>Coniochaetaceae</taxon>
        <taxon>Coniochaeta</taxon>
    </lineage>
</organism>
<dbReference type="PANTHER" id="PTHR23092:SF15">
    <property type="entry name" value="INACTIVE NON-CANONICAL POLY(A) RNA POLYMERASE PROTEIN TRF4-2-RELATED"/>
    <property type="match status" value="1"/>
</dbReference>
<dbReference type="Gene3D" id="3.30.460.10">
    <property type="entry name" value="Beta Polymerase, domain 2"/>
    <property type="match status" value="1"/>
</dbReference>
<feature type="domain" description="Poly(A) RNA polymerase mitochondrial-like central palm" evidence="7">
    <location>
        <begin position="496"/>
        <end position="632"/>
    </location>
</feature>
<dbReference type="GO" id="GO:0031499">
    <property type="term" value="C:TRAMP complex"/>
    <property type="evidence" value="ECO:0007669"/>
    <property type="project" value="TreeGrafter"/>
</dbReference>
<dbReference type="GO" id="GO:0005730">
    <property type="term" value="C:nucleolus"/>
    <property type="evidence" value="ECO:0007669"/>
    <property type="project" value="TreeGrafter"/>
</dbReference>
<reference evidence="8 9" key="1">
    <citation type="submission" date="2016-10" db="EMBL/GenBank/DDBJ databases">
        <title>Draft genome sequence of Coniochaeta ligniaria NRRL30616, a lignocellulolytic fungus for bioabatement of inhibitors in plant biomass hydrolysates.</title>
        <authorList>
            <consortium name="DOE Joint Genome Institute"/>
            <person name="Jimenez D.J."/>
            <person name="Hector R.E."/>
            <person name="Riley R."/>
            <person name="Sun H."/>
            <person name="Grigoriev I.V."/>
            <person name="Van Elsas J.D."/>
            <person name="Nichols N.N."/>
        </authorList>
    </citation>
    <scope>NUCLEOTIDE SEQUENCE [LARGE SCALE GENOMIC DNA]</scope>
    <source>
        <strain evidence="8 9">NRRL 30616</strain>
    </source>
</reference>
<dbReference type="GO" id="GO:0031123">
    <property type="term" value="P:RNA 3'-end processing"/>
    <property type="evidence" value="ECO:0007669"/>
    <property type="project" value="TreeGrafter"/>
</dbReference>
<dbReference type="GO" id="GO:0046872">
    <property type="term" value="F:metal ion binding"/>
    <property type="evidence" value="ECO:0007669"/>
    <property type="project" value="UniProtKB-KW"/>
</dbReference>
<dbReference type="SUPFAM" id="SSF81631">
    <property type="entry name" value="PAP/OAS1 substrate-binding domain"/>
    <property type="match status" value="1"/>
</dbReference>
<keyword evidence="9" id="KW-1185">Reference proteome</keyword>
<dbReference type="EC" id="2.7.7.19" evidence="2"/>
<dbReference type="GO" id="GO:1990817">
    <property type="term" value="F:poly(A) RNA polymerase activity"/>
    <property type="evidence" value="ECO:0007669"/>
    <property type="project" value="UniProtKB-EC"/>
</dbReference>
<dbReference type="InterPro" id="IPR045862">
    <property type="entry name" value="Trf4-like"/>
</dbReference>
<dbReference type="GO" id="GO:0043634">
    <property type="term" value="P:polyadenylation-dependent ncRNA catabolic process"/>
    <property type="evidence" value="ECO:0007669"/>
    <property type="project" value="TreeGrafter"/>
</dbReference>
<evidence type="ECO:0000313" key="8">
    <source>
        <dbReference type="EMBL" id="OIW24730.1"/>
    </source>
</evidence>
<protein>
    <recommendedName>
        <fullName evidence="2">polynucleotide adenylyltransferase</fullName>
        <ecNumber evidence="2">2.7.7.19</ecNumber>
    </recommendedName>
</protein>
<dbReference type="Pfam" id="PF03828">
    <property type="entry name" value="PAP_assoc"/>
    <property type="match status" value="1"/>
</dbReference>
<feature type="compositionally biased region" description="Polar residues" evidence="5">
    <location>
        <begin position="147"/>
        <end position="162"/>
    </location>
</feature>
<dbReference type="Gene3D" id="1.10.1410.10">
    <property type="match status" value="1"/>
</dbReference>
<evidence type="ECO:0000259" key="6">
    <source>
        <dbReference type="Pfam" id="PF03828"/>
    </source>
</evidence>
<evidence type="ECO:0000259" key="7">
    <source>
        <dbReference type="Pfam" id="PF22600"/>
    </source>
</evidence>
<dbReference type="EMBL" id="KV875103">
    <property type="protein sequence ID" value="OIW24730.1"/>
    <property type="molecule type" value="Genomic_DNA"/>
</dbReference>
<feature type="compositionally biased region" description="Gly residues" evidence="5">
    <location>
        <begin position="55"/>
        <end position="65"/>
    </location>
</feature>
<dbReference type="AlphaFoldDB" id="A0A1J7JAY3"/>
<name>A0A1J7JAY3_9PEZI</name>
<evidence type="ECO:0000256" key="3">
    <source>
        <dbReference type="ARBA" id="ARBA00022723"/>
    </source>
</evidence>
<keyword evidence="3" id="KW-0479">Metal-binding</keyword>
<evidence type="ECO:0000256" key="2">
    <source>
        <dbReference type="ARBA" id="ARBA00012388"/>
    </source>
</evidence>
<feature type="compositionally biased region" description="Basic and acidic residues" evidence="5">
    <location>
        <begin position="430"/>
        <end position="441"/>
    </location>
</feature>
<evidence type="ECO:0000256" key="5">
    <source>
        <dbReference type="SAM" id="MobiDB-lite"/>
    </source>
</evidence>
<dbReference type="SUPFAM" id="SSF81301">
    <property type="entry name" value="Nucleotidyltransferase"/>
    <property type="match status" value="1"/>
</dbReference>